<accession>A0ACB6ZLV7</accession>
<proteinExistence type="predicted"/>
<evidence type="ECO:0000313" key="2">
    <source>
        <dbReference type="Proteomes" id="UP000886501"/>
    </source>
</evidence>
<evidence type="ECO:0000313" key="1">
    <source>
        <dbReference type="EMBL" id="KAF9650433.1"/>
    </source>
</evidence>
<keyword evidence="2" id="KW-1185">Reference proteome</keyword>
<reference evidence="1" key="2">
    <citation type="journal article" date="2020" name="Nat. Commun.">
        <title>Large-scale genome sequencing of mycorrhizal fungi provides insights into the early evolution of symbiotic traits.</title>
        <authorList>
            <person name="Miyauchi S."/>
            <person name="Kiss E."/>
            <person name="Kuo A."/>
            <person name="Drula E."/>
            <person name="Kohler A."/>
            <person name="Sanchez-Garcia M."/>
            <person name="Morin E."/>
            <person name="Andreopoulos B."/>
            <person name="Barry K.W."/>
            <person name="Bonito G."/>
            <person name="Buee M."/>
            <person name="Carver A."/>
            <person name="Chen C."/>
            <person name="Cichocki N."/>
            <person name="Clum A."/>
            <person name="Culley D."/>
            <person name="Crous P.W."/>
            <person name="Fauchery L."/>
            <person name="Girlanda M."/>
            <person name="Hayes R.D."/>
            <person name="Keri Z."/>
            <person name="LaButti K."/>
            <person name="Lipzen A."/>
            <person name="Lombard V."/>
            <person name="Magnuson J."/>
            <person name="Maillard F."/>
            <person name="Murat C."/>
            <person name="Nolan M."/>
            <person name="Ohm R.A."/>
            <person name="Pangilinan J."/>
            <person name="Pereira M.F."/>
            <person name="Perotto S."/>
            <person name="Peter M."/>
            <person name="Pfister S."/>
            <person name="Riley R."/>
            <person name="Sitrit Y."/>
            <person name="Stielow J.B."/>
            <person name="Szollosi G."/>
            <person name="Zifcakova L."/>
            <person name="Stursova M."/>
            <person name="Spatafora J.W."/>
            <person name="Tedersoo L."/>
            <person name="Vaario L.M."/>
            <person name="Yamada A."/>
            <person name="Yan M."/>
            <person name="Wang P."/>
            <person name="Xu J."/>
            <person name="Bruns T."/>
            <person name="Baldrian P."/>
            <person name="Vilgalys R."/>
            <person name="Dunand C."/>
            <person name="Henrissat B."/>
            <person name="Grigoriev I.V."/>
            <person name="Hibbett D."/>
            <person name="Nagy L.G."/>
            <person name="Martin F.M."/>
        </authorList>
    </citation>
    <scope>NUCLEOTIDE SEQUENCE</scope>
    <source>
        <strain evidence="1">P2</strain>
    </source>
</reference>
<name>A0ACB6ZLV7_THEGA</name>
<organism evidence="1 2">
    <name type="scientific">Thelephora ganbajun</name>
    <name type="common">Ganba fungus</name>
    <dbReference type="NCBI Taxonomy" id="370292"/>
    <lineage>
        <taxon>Eukaryota</taxon>
        <taxon>Fungi</taxon>
        <taxon>Dikarya</taxon>
        <taxon>Basidiomycota</taxon>
        <taxon>Agaricomycotina</taxon>
        <taxon>Agaricomycetes</taxon>
        <taxon>Thelephorales</taxon>
        <taxon>Thelephoraceae</taxon>
        <taxon>Thelephora</taxon>
    </lineage>
</organism>
<reference evidence="1" key="1">
    <citation type="submission" date="2019-10" db="EMBL/GenBank/DDBJ databases">
        <authorList>
            <consortium name="DOE Joint Genome Institute"/>
            <person name="Kuo A."/>
            <person name="Miyauchi S."/>
            <person name="Kiss E."/>
            <person name="Drula E."/>
            <person name="Kohler A."/>
            <person name="Sanchez-Garcia M."/>
            <person name="Andreopoulos B."/>
            <person name="Barry K.W."/>
            <person name="Bonito G."/>
            <person name="Buee M."/>
            <person name="Carver A."/>
            <person name="Chen C."/>
            <person name="Cichocki N."/>
            <person name="Clum A."/>
            <person name="Culley D."/>
            <person name="Crous P.W."/>
            <person name="Fauchery L."/>
            <person name="Girlanda M."/>
            <person name="Hayes R."/>
            <person name="Keri Z."/>
            <person name="Labutti K."/>
            <person name="Lipzen A."/>
            <person name="Lombard V."/>
            <person name="Magnuson J."/>
            <person name="Maillard F."/>
            <person name="Morin E."/>
            <person name="Murat C."/>
            <person name="Nolan M."/>
            <person name="Ohm R."/>
            <person name="Pangilinan J."/>
            <person name="Pereira M."/>
            <person name="Perotto S."/>
            <person name="Peter M."/>
            <person name="Riley R."/>
            <person name="Sitrit Y."/>
            <person name="Stielow B."/>
            <person name="Szollosi G."/>
            <person name="Zifcakova L."/>
            <person name="Stursova M."/>
            <person name="Spatafora J.W."/>
            <person name="Tedersoo L."/>
            <person name="Vaario L.-M."/>
            <person name="Yamada A."/>
            <person name="Yan M."/>
            <person name="Wang P."/>
            <person name="Xu J."/>
            <person name="Bruns T."/>
            <person name="Baldrian P."/>
            <person name="Vilgalys R."/>
            <person name="Henrissat B."/>
            <person name="Grigoriev I.V."/>
            <person name="Hibbett D."/>
            <person name="Nagy L.G."/>
            <person name="Martin F.M."/>
        </authorList>
    </citation>
    <scope>NUCLEOTIDE SEQUENCE</scope>
    <source>
        <strain evidence="1">P2</strain>
    </source>
</reference>
<sequence>MSYSSFFSSGLSAIQHLTPPPSPTQPVRPDSPIVPLTPAREAPTDITDQDSTPAAANPSQGSGAERPKLRKRRSSLTVHTSPLVQLKGSYRGVTTATQRQSRSRSGSINDFSQPRSTGLTTEENKIIGRLRSGSVGNSLRSRRIIRGARPPPSTPLPPLPTVPPSAPHIGSFDLAASAARRRPLMSRASTMENFEQAIPSSPAVLRELDAGFPFKPVVNGCGDVDMKEN</sequence>
<gene>
    <name evidence="1" type="ORF">BDM02DRAFT_1438178</name>
</gene>
<comment type="caution">
    <text evidence="1">The sequence shown here is derived from an EMBL/GenBank/DDBJ whole genome shotgun (WGS) entry which is preliminary data.</text>
</comment>
<protein>
    <submittedName>
        <fullName evidence="1">Uncharacterized protein</fullName>
    </submittedName>
</protein>
<dbReference type="EMBL" id="MU117985">
    <property type="protein sequence ID" value="KAF9650433.1"/>
    <property type="molecule type" value="Genomic_DNA"/>
</dbReference>
<dbReference type="Proteomes" id="UP000886501">
    <property type="component" value="Unassembled WGS sequence"/>
</dbReference>